<accession>G6AHF1</accession>
<keyword evidence="1" id="KW-1133">Transmembrane helix</keyword>
<comment type="caution">
    <text evidence="2">The sequence shown here is derived from an EMBL/GenBank/DDBJ whole genome shotgun (WGS) entry which is preliminary data.</text>
</comment>
<dbReference type="EMBL" id="AFXP01000014">
    <property type="protein sequence ID" value="EHG15952.1"/>
    <property type="molecule type" value="Genomic_DNA"/>
</dbReference>
<dbReference type="RefSeq" id="WP_008823438.1">
    <property type="nucleotide sequence ID" value="NZ_JH376764.1"/>
</dbReference>
<gene>
    <name evidence="2" type="ORF">HMPREF9138_01528</name>
</gene>
<dbReference type="PATRIC" id="fig|857291.3.peg.1521"/>
<dbReference type="Proteomes" id="UP000004597">
    <property type="component" value="Unassembled WGS sequence"/>
</dbReference>
<keyword evidence="1" id="KW-0472">Membrane</keyword>
<dbReference type="STRING" id="857291.HMPREF9138_01528"/>
<keyword evidence="1" id="KW-0812">Transmembrane</keyword>
<feature type="transmembrane region" description="Helical" evidence="1">
    <location>
        <begin position="47"/>
        <end position="65"/>
    </location>
</feature>
<keyword evidence="3" id="KW-1185">Reference proteome</keyword>
<sequence length="207" mass="24075">METKNNELEEMRQQLGILKEKIDGQKLINDKLIRQSMLNKMSFMKKYTWVSFFALAYIYVAFFFLREQFNMSWLFYIATVIIMTVDVLFDAYINRFSKDQFLNNDLIATSKRMVRMKKLRKRSLLIGIIGMSIWSPWLFTELYYGASSSNGLVSPDYMWGTIVGGLVGLLAGACIGIWIYLRMQSINSDIISQIDELTKDTKDSPML</sequence>
<name>G6AHF1_9BACT</name>
<dbReference type="GeneID" id="66731777"/>
<evidence type="ECO:0000256" key="1">
    <source>
        <dbReference type="SAM" id="Phobius"/>
    </source>
</evidence>
<organism evidence="2 3">
    <name type="scientific">Prevotella histicola F0411</name>
    <dbReference type="NCBI Taxonomy" id="857291"/>
    <lineage>
        <taxon>Bacteria</taxon>
        <taxon>Pseudomonadati</taxon>
        <taxon>Bacteroidota</taxon>
        <taxon>Bacteroidia</taxon>
        <taxon>Bacteroidales</taxon>
        <taxon>Prevotellaceae</taxon>
        <taxon>Prevotella</taxon>
    </lineage>
</organism>
<reference evidence="2 3" key="1">
    <citation type="submission" date="2011-10" db="EMBL/GenBank/DDBJ databases">
        <title>The Genome Sequence of Prevotella histicola F0411.</title>
        <authorList>
            <consortium name="The Broad Institute Genome Sequencing Platform"/>
            <person name="Earl A."/>
            <person name="Ward D."/>
            <person name="Feldgarden M."/>
            <person name="Gevers D."/>
            <person name="Izard J."/>
            <person name="Ganesan A."/>
            <person name="Blanton J.M."/>
            <person name="Baranova O.V."/>
            <person name="Tanner A.C."/>
            <person name="Mathney J.M.J."/>
            <person name="Dewhirst F.E."/>
            <person name="Young S.K."/>
            <person name="Zeng Q."/>
            <person name="Gargeya S."/>
            <person name="Fitzgerald M."/>
            <person name="Haas B."/>
            <person name="Abouelleil A."/>
            <person name="Alvarado L."/>
            <person name="Arachchi H.M."/>
            <person name="Berlin A."/>
            <person name="Brown A."/>
            <person name="Chapman S.B."/>
            <person name="Chen Z."/>
            <person name="Dunbar C."/>
            <person name="Freedman E."/>
            <person name="Gearin G."/>
            <person name="Gellesch M."/>
            <person name="Goldberg J."/>
            <person name="Griggs A."/>
            <person name="Gujja S."/>
            <person name="Heiman D."/>
            <person name="Howarth C."/>
            <person name="Larson L."/>
            <person name="Lui A."/>
            <person name="MacDonald P.J.P."/>
            <person name="Montmayeur A."/>
            <person name="Murphy C."/>
            <person name="Neiman D."/>
            <person name="Pearson M."/>
            <person name="Priest M."/>
            <person name="Roberts A."/>
            <person name="Saif S."/>
            <person name="Shea T."/>
            <person name="Shenoy N."/>
            <person name="Sisk P."/>
            <person name="Stolte C."/>
            <person name="Sykes S."/>
            <person name="Wortman J."/>
            <person name="Nusbaum C."/>
            <person name="Birren B."/>
        </authorList>
    </citation>
    <scope>NUCLEOTIDE SEQUENCE [LARGE SCALE GENOMIC DNA]</scope>
    <source>
        <strain evidence="2 3">F0411</strain>
    </source>
</reference>
<dbReference type="AlphaFoldDB" id="G6AHF1"/>
<evidence type="ECO:0000313" key="3">
    <source>
        <dbReference type="Proteomes" id="UP000004597"/>
    </source>
</evidence>
<evidence type="ECO:0000313" key="2">
    <source>
        <dbReference type="EMBL" id="EHG15952.1"/>
    </source>
</evidence>
<proteinExistence type="predicted"/>
<dbReference type="HOGENOM" id="CLU_116706_0_0_10"/>
<feature type="transmembrane region" description="Helical" evidence="1">
    <location>
        <begin position="157"/>
        <end position="181"/>
    </location>
</feature>
<protein>
    <submittedName>
        <fullName evidence="2">Uncharacterized protein</fullName>
    </submittedName>
</protein>
<feature type="transmembrane region" description="Helical" evidence="1">
    <location>
        <begin position="71"/>
        <end position="93"/>
    </location>
</feature>
<feature type="transmembrane region" description="Helical" evidence="1">
    <location>
        <begin position="123"/>
        <end position="145"/>
    </location>
</feature>